<reference evidence="2" key="1">
    <citation type="journal article" date="2010" name="ISME J.">
        <title>The complete genome sequence of the algal symbiont Dinoroseobacter shibae: a hitchhiker's guide to life in the sea.</title>
        <authorList>
            <person name="Wagner-Dobler I."/>
            <person name="Ballhausen B."/>
            <person name="Berger M."/>
            <person name="Brinkhoff T."/>
            <person name="Buchholz I."/>
            <person name="Bunk B."/>
            <person name="Cypionka H."/>
            <person name="Daniel R."/>
            <person name="Drepper T."/>
            <person name="Gerdts G."/>
            <person name="Hahnke S."/>
            <person name="Han C."/>
            <person name="Jahn D."/>
            <person name="Kalhoefer D."/>
            <person name="Kiss H."/>
            <person name="Klenk H.P."/>
            <person name="Kyrpides N."/>
            <person name="Liebl W."/>
            <person name="Liesegang H."/>
            <person name="Meincke L."/>
            <person name="Pati A."/>
            <person name="Petersen J."/>
            <person name="Piekarski T."/>
            <person name="Pommerenke C."/>
            <person name="Pradella S."/>
            <person name="Pukall R."/>
            <person name="Rabus R."/>
            <person name="Stackebrandt E."/>
            <person name="Thole S."/>
            <person name="Thompson L."/>
            <person name="Tielen P."/>
            <person name="Tomasch J."/>
            <person name="von Jan M."/>
            <person name="Wanphrut N."/>
            <person name="Wichels A."/>
            <person name="Zech H."/>
            <person name="Simon M."/>
        </authorList>
    </citation>
    <scope>NUCLEOTIDE SEQUENCE [LARGE SCALE GENOMIC DNA]</scope>
    <source>
        <strain evidence="2">DSM 16493 / NCIMB 14021 / DFL 12</strain>
    </source>
</reference>
<proteinExistence type="predicted"/>
<gene>
    <name evidence="1" type="ordered locus">Dshi_1252</name>
</gene>
<dbReference type="RefSeq" id="WP_012177924.1">
    <property type="nucleotide sequence ID" value="NC_009952.1"/>
</dbReference>
<evidence type="ECO:0000313" key="2">
    <source>
        <dbReference type="Proteomes" id="UP000006833"/>
    </source>
</evidence>
<name>A8LIE0_DINSH</name>
<organism evidence="1 2">
    <name type="scientific">Dinoroseobacter shibae (strain DSM 16493 / NCIMB 14021 / DFL 12)</name>
    <dbReference type="NCBI Taxonomy" id="398580"/>
    <lineage>
        <taxon>Bacteria</taxon>
        <taxon>Pseudomonadati</taxon>
        <taxon>Pseudomonadota</taxon>
        <taxon>Alphaproteobacteria</taxon>
        <taxon>Rhodobacterales</taxon>
        <taxon>Roseobacteraceae</taxon>
        <taxon>Dinoroseobacter</taxon>
    </lineage>
</organism>
<dbReference type="STRING" id="398580.Dshi_1252"/>
<dbReference type="InterPro" id="IPR009389">
    <property type="entry name" value="DUF1045"/>
</dbReference>
<dbReference type="HOGENOM" id="CLU_1155000_0_0_5"/>
<dbReference type="Proteomes" id="UP000006833">
    <property type="component" value="Chromosome"/>
</dbReference>
<dbReference type="AlphaFoldDB" id="A8LIE0"/>
<sequence>MHRYVSFALSCVPEPGSDLAVLGKHWFGWDVDSRTESALLNIEKLPRAPLALIGRHRRFGFQAPILAPFRLARGHSPLDLHHTVRAIADYFGPIKLPALRMARRRAGLCIVPLRGSPELRQVATTVRGVFDRFYAPPARSARSTPPRAACDMPSEAPFELQFQITDGVLPEEQARVFSILRPIIEPNLPRPFVIRSLTLLGEDQHGWFRKIQRYPLGGTSRVRGLQDDLAPPLTGVPLSW</sequence>
<dbReference type="KEGG" id="dsh:Dshi_1252"/>
<evidence type="ECO:0000313" key="1">
    <source>
        <dbReference type="EMBL" id="ABV92994.1"/>
    </source>
</evidence>
<protein>
    <submittedName>
        <fullName evidence="1">Uncharacterized protein</fullName>
    </submittedName>
</protein>
<dbReference type="EMBL" id="CP000830">
    <property type="protein sequence ID" value="ABV92994.1"/>
    <property type="molecule type" value="Genomic_DNA"/>
</dbReference>
<keyword evidence="2" id="KW-1185">Reference proteome</keyword>
<accession>A8LIE0</accession>
<dbReference type="Pfam" id="PF06299">
    <property type="entry name" value="DUF1045"/>
    <property type="match status" value="1"/>
</dbReference>